<dbReference type="AlphaFoldDB" id="A0A1G9SEJ9"/>
<evidence type="ECO:0000256" key="4">
    <source>
        <dbReference type="ARBA" id="ARBA00022692"/>
    </source>
</evidence>
<dbReference type="RefSeq" id="WP_269459635.1">
    <property type="nucleotide sequence ID" value="NZ_LT629701.1"/>
</dbReference>
<dbReference type="EMBL" id="LT629701">
    <property type="protein sequence ID" value="SDM33812.1"/>
    <property type="molecule type" value="Genomic_DNA"/>
</dbReference>
<feature type="transmembrane region" description="Helical" evidence="7">
    <location>
        <begin position="224"/>
        <end position="246"/>
    </location>
</feature>
<evidence type="ECO:0000256" key="1">
    <source>
        <dbReference type="ARBA" id="ARBA00004651"/>
    </source>
</evidence>
<feature type="transmembrane region" description="Helical" evidence="7">
    <location>
        <begin position="252"/>
        <end position="275"/>
    </location>
</feature>
<dbReference type="Gene3D" id="1.20.1250.20">
    <property type="entry name" value="MFS general substrate transporter like domains"/>
    <property type="match status" value="1"/>
</dbReference>
<dbReference type="Proteomes" id="UP000183376">
    <property type="component" value="Chromosome I"/>
</dbReference>
<dbReference type="eggNOG" id="COG0477">
    <property type="taxonomic scope" value="Bacteria"/>
</dbReference>
<evidence type="ECO:0000256" key="7">
    <source>
        <dbReference type="SAM" id="Phobius"/>
    </source>
</evidence>
<evidence type="ECO:0000313" key="10">
    <source>
        <dbReference type="Proteomes" id="UP000183376"/>
    </source>
</evidence>
<organism evidence="9 10">
    <name type="scientific">Allokutzneria albata</name>
    <name type="common">Kibdelosporangium albatum</name>
    <dbReference type="NCBI Taxonomy" id="211114"/>
    <lineage>
        <taxon>Bacteria</taxon>
        <taxon>Bacillati</taxon>
        <taxon>Actinomycetota</taxon>
        <taxon>Actinomycetes</taxon>
        <taxon>Pseudonocardiales</taxon>
        <taxon>Pseudonocardiaceae</taxon>
        <taxon>Allokutzneria</taxon>
    </lineage>
</organism>
<feature type="transmembrane region" description="Helical" evidence="7">
    <location>
        <begin position="287"/>
        <end position="305"/>
    </location>
</feature>
<feature type="transmembrane region" description="Helical" evidence="7">
    <location>
        <begin position="354"/>
        <end position="373"/>
    </location>
</feature>
<keyword evidence="2" id="KW-0813">Transport</keyword>
<feature type="transmembrane region" description="Helical" evidence="7">
    <location>
        <begin position="311"/>
        <end position="333"/>
    </location>
</feature>
<evidence type="ECO:0000259" key="8">
    <source>
        <dbReference type="PROSITE" id="PS50850"/>
    </source>
</evidence>
<gene>
    <name evidence="9" type="ORF">SAMN04489726_1112</name>
</gene>
<dbReference type="InterPro" id="IPR010290">
    <property type="entry name" value="TM_effector"/>
</dbReference>
<sequence length="418" mass="44485">MMGGIFRNRDFRHFWMADAISQVGTRVGGIAISLLAVITLHASTFEVSVLRTLQTLAYLLIGLQAGAWCDRMRNRPVMMVADVGRAIALGSIPLAAAFGVLTIWQVYAAVFVAGVLTVFFDVAHQSFLPRLVPKADLIEGNAKLKFSTSAAALAGPGLGGLLVQWLTAPVAVLVDAVSYLWSAAWLRTVRTVEVLSPERRDSTLREQIREGLHLVLRHPVLRAIAFNNMVSAFFSSAYIAISTLFLVRVIGLSAGIVGLLGSLGLIGALLGAMLARRLSAKVGAARLLVSVAVVQGLAYLLFPLTGPGWQLAWYVVGGILTSTCVIIVIVVQVSFQQTLCPDHLLGRMNATMNFLYWGAAPLGSLLAGVLASGVGLRPMLWVTAGGMLLAAVPLLASPLRTMVELPTGEPDPAEPTNQ</sequence>
<accession>A0A1G9SEJ9</accession>
<evidence type="ECO:0000313" key="9">
    <source>
        <dbReference type="EMBL" id="SDM33812.1"/>
    </source>
</evidence>
<dbReference type="SUPFAM" id="SSF103473">
    <property type="entry name" value="MFS general substrate transporter"/>
    <property type="match status" value="1"/>
</dbReference>
<dbReference type="GO" id="GO:0005886">
    <property type="term" value="C:plasma membrane"/>
    <property type="evidence" value="ECO:0007669"/>
    <property type="project" value="UniProtKB-SubCell"/>
</dbReference>
<proteinExistence type="predicted"/>
<dbReference type="Pfam" id="PF05977">
    <property type="entry name" value="MFS_3"/>
    <property type="match status" value="1"/>
</dbReference>
<feature type="domain" description="Major facilitator superfamily (MFS) profile" evidence="8">
    <location>
        <begin position="220"/>
        <end position="418"/>
    </location>
</feature>
<evidence type="ECO:0000256" key="2">
    <source>
        <dbReference type="ARBA" id="ARBA00022448"/>
    </source>
</evidence>
<dbReference type="InterPro" id="IPR036259">
    <property type="entry name" value="MFS_trans_sf"/>
</dbReference>
<feature type="transmembrane region" description="Helical" evidence="7">
    <location>
        <begin position="379"/>
        <end position="396"/>
    </location>
</feature>
<keyword evidence="10" id="KW-1185">Reference proteome</keyword>
<dbReference type="GO" id="GO:0022857">
    <property type="term" value="F:transmembrane transporter activity"/>
    <property type="evidence" value="ECO:0007669"/>
    <property type="project" value="InterPro"/>
</dbReference>
<reference evidence="9 10" key="1">
    <citation type="submission" date="2016-10" db="EMBL/GenBank/DDBJ databases">
        <authorList>
            <person name="de Groot N.N."/>
        </authorList>
    </citation>
    <scope>NUCLEOTIDE SEQUENCE [LARGE SCALE GENOMIC DNA]</scope>
    <source>
        <strain evidence="9 10">DSM 44149</strain>
    </source>
</reference>
<feature type="transmembrane region" description="Helical" evidence="7">
    <location>
        <begin position="94"/>
        <end position="120"/>
    </location>
</feature>
<dbReference type="CDD" id="cd06173">
    <property type="entry name" value="MFS_MefA_like"/>
    <property type="match status" value="1"/>
</dbReference>
<dbReference type="PANTHER" id="PTHR23513">
    <property type="entry name" value="INTEGRAL MEMBRANE EFFLUX PROTEIN-RELATED"/>
    <property type="match status" value="1"/>
</dbReference>
<keyword evidence="6 7" id="KW-0472">Membrane</keyword>
<dbReference type="PANTHER" id="PTHR23513:SF6">
    <property type="entry name" value="MAJOR FACILITATOR SUPERFAMILY ASSOCIATED DOMAIN-CONTAINING PROTEIN"/>
    <property type="match status" value="1"/>
</dbReference>
<evidence type="ECO:0000256" key="5">
    <source>
        <dbReference type="ARBA" id="ARBA00022989"/>
    </source>
</evidence>
<evidence type="ECO:0000256" key="6">
    <source>
        <dbReference type="ARBA" id="ARBA00023136"/>
    </source>
</evidence>
<comment type="subcellular location">
    <subcellularLocation>
        <location evidence="1">Cell membrane</location>
        <topology evidence="1">Multi-pass membrane protein</topology>
    </subcellularLocation>
</comment>
<feature type="transmembrane region" description="Helical" evidence="7">
    <location>
        <begin position="52"/>
        <end position="69"/>
    </location>
</feature>
<dbReference type="PROSITE" id="PS50850">
    <property type="entry name" value="MFS"/>
    <property type="match status" value="1"/>
</dbReference>
<dbReference type="InterPro" id="IPR020846">
    <property type="entry name" value="MFS_dom"/>
</dbReference>
<feature type="transmembrane region" description="Helical" evidence="7">
    <location>
        <begin position="162"/>
        <end position="181"/>
    </location>
</feature>
<evidence type="ECO:0000256" key="3">
    <source>
        <dbReference type="ARBA" id="ARBA00022475"/>
    </source>
</evidence>
<keyword evidence="4 7" id="KW-0812">Transmembrane</keyword>
<keyword evidence="5 7" id="KW-1133">Transmembrane helix</keyword>
<dbReference type="STRING" id="211114.SAMN04489726_1112"/>
<keyword evidence="3" id="KW-1003">Cell membrane</keyword>
<name>A0A1G9SEJ9_ALLAB</name>
<protein>
    <submittedName>
        <fullName evidence="9">Predicted arabinose efflux permease, MFS family</fullName>
    </submittedName>
</protein>